<dbReference type="GO" id="GO:0009279">
    <property type="term" value="C:cell outer membrane"/>
    <property type="evidence" value="ECO:0007669"/>
    <property type="project" value="UniProtKB-SubCell"/>
</dbReference>
<evidence type="ECO:0000256" key="10">
    <source>
        <dbReference type="ARBA" id="ARBA00023136"/>
    </source>
</evidence>
<evidence type="ECO:0000256" key="15">
    <source>
        <dbReference type="SAM" id="SignalP"/>
    </source>
</evidence>
<evidence type="ECO:0000256" key="11">
    <source>
        <dbReference type="ARBA" id="ARBA00023237"/>
    </source>
</evidence>
<dbReference type="SUPFAM" id="SSF56935">
    <property type="entry name" value="Porins"/>
    <property type="match status" value="1"/>
</dbReference>
<proteinExistence type="inferred from homology"/>
<keyword evidence="8" id="KW-0406">Ion transport</keyword>
<feature type="domain" description="TonB-dependent receptor-like beta-barrel" evidence="16">
    <location>
        <begin position="273"/>
        <end position="726"/>
    </location>
</feature>
<evidence type="ECO:0000256" key="6">
    <source>
        <dbReference type="ARBA" id="ARBA00022729"/>
    </source>
</evidence>
<keyword evidence="5 12" id="KW-0812">Transmembrane</keyword>
<keyword evidence="3 12" id="KW-1134">Transmembrane beta strand</keyword>
<dbReference type="AlphaFoldDB" id="A0A844D5W8"/>
<evidence type="ECO:0000256" key="2">
    <source>
        <dbReference type="ARBA" id="ARBA00022448"/>
    </source>
</evidence>
<accession>A0A844D5W8</accession>
<dbReference type="InterPro" id="IPR036942">
    <property type="entry name" value="Beta-barrel_TonB_sf"/>
</dbReference>
<dbReference type="PROSITE" id="PS52016">
    <property type="entry name" value="TONB_DEPENDENT_REC_3"/>
    <property type="match status" value="1"/>
</dbReference>
<comment type="subcellular location">
    <subcellularLocation>
        <location evidence="1 12">Cell outer membrane</location>
        <topology evidence="1 12">Multi-pass membrane protein</topology>
    </subcellularLocation>
</comment>
<keyword evidence="4" id="KW-0410">Iron transport</keyword>
<organism evidence="18 19">
    <name type="scientific">Duganella aquatilis</name>
    <dbReference type="NCBI Taxonomy" id="2666082"/>
    <lineage>
        <taxon>Bacteria</taxon>
        <taxon>Pseudomonadati</taxon>
        <taxon>Pseudomonadota</taxon>
        <taxon>Betaproteobacteria</taxon>
        <taxon>Burkholderiales</taxon>
        <taxon>Oxalobacteraceae</taxon>
        <taxon>Telluria group</taxon>
        <taxon>Duganella</taxon>
    </lineage>
</organism>
<evidence type="ECO:0000256" key="4">
    <source>
        <dbReference type="ARBA" id="ARBA00022496"/>
    </source>
</evidence>
<evidence type="ECO:0000256" key="1">
    <source>
        <dbReference type="ARBA" id="ARBA00004571"/>
    </source>
</evidence>
<evidence type="ECO:0000256" key="7">
    <source>
        <dbReference type="ARBA" id="ARBA00023004"/>
    </source>
</evidence>
<sequence length="758" mass="83110">MRAAITGKAVHDLTARRGKRHCMALALLGAFGAPAWAADDVPSAAVEASAPKTSANAEEDGAVLQRVVVTSEKRRDNVQSIASAVTVIGGDTVENSEVRNAGDIIRFVPNMTADTTDGHGRPKFYIRGIGLSDASVWNTNPIGTYLDDVYIWNASTVGFPLFDLERVEVLRGPQGTLWGKNTTGGAINFISRKPTFSNDGYLKASVGDKGSTLVEGAVGGALKEDVLAARVSVHREESDRYAQNSFVPGTEKWRDLALRTQFLLKISNSFDALLNLHYRDFDGPVLLSGTTTVPTQTRFDIPALVEPTDNLKQKGGALTLNKEFASGVTLTSITGYEKFDRSQTSADSVTYESSRGRTVFAVDQFSQELRLASPKTGPLSWLVGAYYFDGKLDFSSQTGVLPGSLTASGGNKARSYNTTDYTLKSTSYALFGNADYKFSDRVDVALGLRETSEKKDIDYLYRTAPAGVAYTNVAQWWLPSSLGAGLSTAAAQDASKTWSAFTYDITPSYQVSEDVRAYFRYSKGFNGGSFNAGATTQSQVTTIQPEYLKSYELGVKSEWWQHRLQVNVAGFYYDYTDIQQKATTLNPLNPSQQVLTFINARGGDVKGLDIEVALVPVKDLRLAVNLGLNHTEFTDFQDTLTHNSAGNWFNRVPRVIGNVQAEYKYRLNNRGALVFNTDWGYRSKAYFNAVDQTSAFLTEKAYWLGNLSAGYVAPQQQYELRAYVLNATDKVYRNTALITGLYSYGAPRTYGVSATYRF</sequence>
<dbReference type="Proteomes" id="UP000439986">
    <property type="component" value="Unassembled WGS sequence"/>
</dbReference>
<feature type="short sequence motif" description="TonB C-terminal box" evidence="13">
    <location>
        <begin position="741"/>
        <end position="758"/>
    </location>
</feature>
<protein>
    <submittedName>
        <fullName evidence="18">TonB-dependent receptor</fullName>
    </submittedName>
</protein>
<dbReference type="PANTHER" id="PTHR32552:SF81">
    <property type="entry name" value="TONB-DEPENDENT OUTER MEMBRANE RECEPTOR"/>
    <property type="match status" value="1"/>
</dbReference>
<feature type="chain" id="PRO_5033011988" evidence="15">
    <location>
        <begin position="38"/>
        <end position="758"/>
    </location>
</feature>
<evidence type="ECO:0000256" key="13">
    <source>
        <dbReference type="PROSITE-ProRule" id="PRU10144"/>
    </source>
</evidence>
<dbReference type="InterPro" id="IPR039426">
    <property type="entry name" value="TonB-dep_rcpt-like"/>
</dbReference>
<evidence type="ECO:0000256" key="5">
    <source>
        <dbReference type="ARBA" id="ARBA00022692"/>
    </source>
</evidence>
<evidence type="ECO:0000259" key="16">
    <source>
        <dbReference type="Pfam" id="PF00593"/>
    </source>
</evidence>
<dbReference type="EMBL" id="WKJL01000027">
    <property type="protein sequence ID" value="MRW87468.1"/>
    <property type="molecule type" value="Genomic_DNA"/>
</dbReference>
<evidence type="ECO:0000256" key="8">
    <source>
        <dbReference type="ARBA" id="ARBA00023065"/>
    </source>
</evidence>
<dbReference type="InterPro" id="IPR010917">
    <property type="entry name" value="TonB_rcpt_CS"/>
</dbReference>
<comment type="caution">
    <text evidence="18">The sequence shown here is derived from an EMBL/GenBank/DDBJ whole genome shotgun (WGS) entry which is preliminary data.</text>
</comment>
<evidence type="ECO:0000256" key="14">
    <source>
        <dbReference type="RuleBase" id="RU003357"/>
    </source>
</evidence>
<dbReference type="PROSITE" id="PS01156">
    <property type="entry name" value="TONB_DEPENDENT_REC_2"/>
    <property type="match status" value="1"/>
</dbReference>
<dbReference type="PANTHER" id="PTHR32552">
    <property type="entry name" value="FERRICHROME IRON RECEPTOR-RELATED"/>
    <property type="match status" value="1"/>
</dbReference>
<dbReference type="Pfam" id="PF07715">
    <property type="entry name" value="Plug"/>
    <property type="match status" value="1"/>
</dbReference>
<evidence type="ECO:0000256" key="9">
    <source>
        <dbReference type="ARBA" id="ARBA00023077"/>
    </source>
</evidence>
<dbReference type="Pfam" id="PF00593">
    <property type="entry name" value="TonB_dep_Rec_b-barrel"/>
    <property type="match status" value="1"/>
</dbReference>
<keyword evidence="11 12" id="KW-0998">Cell outer membrane</keyword>
<keyword evidence="19" id="KW-1185">Reference proteome</keyword>
<evidence type="ECO:0000256" key="3">
    <source>
        <dbReference type="ARBA" id="ARBA00022452"/>
    </source>
</evidence>
<gene>
    <name evidence="18" type="ORF">GJ698_25690</name>
</gene>
<evidence type="ECO:0000313" key="19">
    <source>
        <dbReference type="Proteomes" id="UP000439986"/>
    </source>
</evidence>
<keyword evidence="6 15" id="KW-0732">Signal</keyword>
<dbReference type="RefSeq" id="WP_154360710.1">
    <property type="nucleotide sequence ID" value="NZ_WKJL01000027.1"/>
</dbReference>
<dbReference type="InterPro" id="IPR012910">
    <property type="entry name" value="Plug_dom"/>
</dbReference>
<reference evidence="18 19" key="1">
    <citation type="submission" date="2019-11" db="EMBL/GenBank/DDBJ databases">
        <title>Novel species isolated from a subtropical stream in China.</title>
        <authorList>
            <person name="Lu H."/>
        </authorList>
    </citation>
    <scope>NUCLEOTIDE SEQUENCE [LARGE SCALE GENOMIC DNA]</scope>
    <source>
        <strain evidence="18 19">FT26W</strain>
    </source>
</reference>
<evidence type="ECO:0000259" key="17">
    <source>
        <dbReference type="Pfam" id="PF07715"/>
    </source>
</evidence>
<keyword evidence="2 12" id="KW-0813">Transport</keyword>
<keyword evidence="7" id="KW-0408">Iron</keyword>
<evidence type="ECO:0000313" key="18">
    <source>
        <dbReference type="EMBL" id="MRW87468.1"/>
    </source>
</evidence>
<keyword evidence="18" id="KW-0675">Receptor</keyword>
<name>A0A844D5W8_9BURK</name>
<dbReference type="Gene3D" id="2.40.170.20">
    <property type="entry name" value="TonB-dependent receptor, beta-barrel domain"/>
    <property type="match status" value="1"/>
</dbReference>
<feature type="signal peptide" evidence="15">
    <location>
        <begin position="1"/>
        <end position="37"/>
    </location>
</feature>
<feature type="domain" description="TonB-dependent receptor plug" evidence="17">
    <location>
        <begin position="78"/>
        <end position="186"/>
    </location>
</feature>
<evidence type="ECO:0000256" key="12">
    <source>
        <dbReference type="PROSITE-ProRule" id="PRU01360"/>
    </source>
</evidence>
<comment type="similarity">
    <text evidence="12 14">Belongs to the TonB-dependent receptor family.</text>
</comment>
<dbReference type="GO" id="GO:0006826">
    <property type="term" value="P:iron ion transport"/>
    <property type="evidence" value="ECO:0007669"/>
    <property type="project" value="UniProtKB-KW"/>
</dbReference>
<keyword evidence="9 14" id="KW-0798">TonB box</keyword>
<keyword evidence="10 12" id="KW-0472">Membrane</keyword>
<dbReference type="InterPro" id="IPR000531">
    <property type="entry name" value="Beta-barrel_TonB"/>
</dbReference>